<evidence type="ECO:0000259" key="2">
    <source>
        <dbReference type="Pfam" id="PF00171"/>
    </source>
</evidence>
<feature type="non-terminal residue" evidence="3">
    <location>
        <position position="1"/>
    </location>
</feature>
<dbReference type="InterPro" id="IPR015590">
    <property type="entry name" value="Aldehyde_DH_dom"/>
</dbReference>
<evidence type="ECO:0000313" key="6">
    <source>
        <dbReference type="EMBL" id="CAF5050360.1"/>
    </source>
</evidence>
<dbReference type="Pfam" id="PF00171">
    <property type="entry name" value="Aldedh"/>
    <property type="match status" value="1"/>
</dbReference>
<protein>
    <recommendedName>
        <fullName evidence="2">Aldehyde dehydrogenase domain-containing protein</fullName>
    </recommendedName>
</protein>
<evidence type="ECO:0000313" key="4">
    <source>
        <dbReference type="EMBL" id="CAF5023904.1"/>
    </source>
</evidence>
<dbReference type="Proteomes" id="UP000681967">
    <property type="component" value="Unassembled WGS sequence"/>
</dbReference>
<dbReference type="InterPro" id="IPR050740">
    <property type="entry name" value="Aldehyde_DH_Superfamily"/>
</dbReference>
<feature type="domain" description="Aldehyde dehydrogenase" evidence="2">
    <location>
        <begin position="1"/>
        <end position="42"/>
    </location>
</feature>
<evidence type="ECO:0000256" key="1">
    <source>
        <dbReference type="ARBA" id="ARBA00023002"/>
    </source>
</evidence>
<dbReference type="PANTHER" id="PTHR43353">
    <property type="entry name" value="SUCCINATE-SEMIALDEHYDE DEHYDROGENASE, MITOCHONDRIAL"/>
    <property type="match status" value="1"/>
</dbReference>
<dbReference type="InterPro" id="IPR016163">
    <property type="entry name" value="Ald_DH_C"/>
</dbReference>
<sequence length="54" mass="5748">MVGLNEGIISSVEAPFGGIKQSGFGREGSKYGMDDYVNMKYVCLGGLKGLDRDS</sequence>
<comment type="caution">
    <text evidence="3">The sequence shown here is derived from an EMBL/GenBank/DDBJ whole genome shotgun (WGS) entry which is preliminary data.</text>
</comment>
<dbReference type="GO" id="GO:0009450">
    <property type="term" value="P:gamma-aminobutyric acid catabolic process"/>
    <property type="evidence" value="ECO:0007669"/>
    <property type="project" value="TreeGrafter"/>
</dbReference>
<dbReference type="InterPro" id="IPR016161">
    <property type="entry name" value="Ald_DH/histidinol_DH"/>
</dbReference>
<dbReference type="Proteomes" id="UP000676336">
    <property type="component" value="Unassembled WGS sequence"/>
</dbReference>
<name>A0A8S3C8G6_9BILA</name>
<dbReference type="AlphaFoldDB" id="A0A8S3C8G6"/>
<dbReference type="PANTHER" id="PTHR43353:SF5">
    <property type="entry name" value="SUCCINATE-SEMIALDEHYDE DEHYDROGENASE, MITOCHONDRIAL"/>
    <property type="match status" value="1"/>
</dbReference>
<dbReference type="EMBL" id="CAJOBI010218392">
    <property type="protein sequence ID" value="CAF5035273.1"/>
    <property type="molecule type" value="Genomic_DNA"/>
</dbReference>
<dbReference type="SUPFAM" id="SSF53720">
    <property type="entry name" value="ALDH-like"/>
    <property type="match status" value="1"/>
</dbReference>
<reference evidence="3" key="1">
    <citation type="submission" date="2021-02" db="EMBL/GenBank/DDBJ databases">
        <authorList>
            <person name="Nowell W R."/>
        </authorList>
    </citation>
    <scope>NUCLEOTIDE SEQUENCE</scope>
</reference>
<accession>A0A8S3C8G6</accession>
<dbReference type="GO" id="GO:0004777">
    <property type="term" value="F:succinate-semialdehyde dehydrogenase (NAD+) activity"/>
    <property type="evidence" value="ECO:0007669"/>
    <property type="project" value="TreeGrafter"/>
</dbReference>
<dbReference type="EMBL" id="CAJOBI010213477">
    <property type="protein sequence ID" value="CAF5023904.1"/>
    <property type="molecule type" value="Genomic_DNA"/>
</dbReference>
<gene>
    <name evidence="3" type="ORF">BYL167_LOCUS50932</name>
    <name evidence="6" type="ORF">GIL414_LOCUS59925</name>
    <name evidence="4" type="ORF">SMN809_LOCUS57773</name>
    <name evidence="5" type="ORF">SMN809_LOCUS58344</name>
</gene>
<evidence type="ECO:0000313" key="5">
    <source>
        <dbReference type="EMBL" id="CAF5035273.1"/>
    </source>
</evidence>
<organism evidence="3 7">
    <name type="scientific">Rotaria magnacalcarata</name>
    <dbReference type="NCBI Taxonomy" id="392030"/>
    <lineage>
        <taxon>Eukaryota</taxon>
        <taxon>Metazoa</taxon>
        <taxon>Spiralia</taxon>
        <taxon>Gnathifera</taxon>
        <taxon>Rotifera</taxon>
        <taxon>Eurotatoria</taxon>
        <taxon>Bdelloidea</taxon>
        <taxon>Philodinida</taxon>
        <taxon>Philodinidae</taxon>
        <taxon>Rotaria</taxon>
    </lineage>
</organism>
<dbReference type="Proteomes" id="UP000681720">
    <property type="component" value="Unassembled WGS sequence"/>
</dbReference>
<dbReference type="Gene3D" id="3.40.309.10">
    <property type="entry name" value="Aldehyde Dehydrogenase, Chain A, domain 2"/>
    <property type="match status" value="1"/>
</dbReference>
<dbReference type="EMBL" id="CAJOBH010158479">
    <property type="protein sequence ID" value="CAF4870401.1"/>
    <property type="molecule type" value="Genomic_DNA"/>
</dbReference>
<evidence type="ECO:0000313" key="3">
    <source>
        <dbReference type="EMBL" id="CAF4870401.1"/>
    </source>
</evidence>
<proteinExistence type="predicted"/>
<keyword evidence="1" id="KW-0560">Oxidoreductase</keyword>
<dbReference type="EMBL" id="CAJOBJ010228938">
    <property type="protein sequence ID" value="CAF5050360.1"/>
    <property type="molecule type" value="Genomic_DNA"/>
</dbReference>
<evidence type="ECO:0000313" key="7">
    <source>
        <dbReference type="Proteomes" id="UP000681967"/>
    </source>
</evidence>